<comment type="subcellular location">
    <subcellularLocation>
        <location evidence="1 6">Membrane</location>
        <topology evidence="1 6">Multi-pass membrane protein</topology>
    </subcellularLocation>
</comment>
<keyword evidence="4 6" id="KW-1133">Transmembrane helix</keyword>
<name>A0AA87BCC8_9FABA</name>
<reference evidence="9" key="1">
    <citation type="submission" date="2023-10" db="EMBL/GenBank/DDBJ databases">
        <authorList>
            <person name="Domelevo Entfellner J.-B."/>
        </authorList>
    </citation>
    <scope>NUCLEOTIDE SEQUENCE</scope>
</reference>
<evidence type="ECO:0000256" key="4">
    <source>
        <dbReference type="ARBA" id="ARBA00022989"/>
    </source>
</evidence>
<feature type="domain" description="EamA" evidence="8">
    <location>
        <begin position="184"/>
        <end position="322"/>
    </location>
</feature>
<protein>
    <recommendedName>
        <fullName evidence="6">WAT1-related protein</fullName>
    </recommendedName>
</protein>
<evidence type="ECO:0000256" key="3">
    <source>
        <dbReference type="ARBA" id="ARBA00022692"/>
    </source>
</evidence>
<evidence type="ECO:0000313" key="9">
    <source>
        <dbReference type="EMBL" id="CAJ1977870.1"/>
    </source>
</evidence>
<evidence type="ECO:0000256" key="7">
    <source>
        <dbReference type="SAM" id="MobiDB-lite"/>
    </source>
</evidence>
<gene>
    <name evidence="9" type="ORF">AYBTSS11_LOCUS30040</name>
</gene>
<feature type="transmembrane region" description="Helical" evidence="6">
    <location>
        <begin position="183"/>
        <end position="202"/>
    </location>
</feature>
<keyword evidence="3 6" id="KW-0812">Transmembrane</keyword>
<feature type="region of interest" description="Disordered" evidence="7">
    <location>
        <begin position="352"/>
        <end position="371"/>
    </location>
</feature>
<dbReference type="Gramene" id="rna-AYBTSS11_LOCUS30040">
    <property type="protein sequence ID" value="CAJ1977870.1"/>
    <property type="gene ID" value="gene-AYBTSS11_LOCUS30040"/>
</dbReference>
<evidence type="ECO:0000259" key="8">
    <source>
        <dbReference type="Pfam" id="PF00892"/>
    </source>
</evidence>
<dbReference type="SUPFAM" id="SSF103481">
    <property type="entry name" value="Multidrug resistance efflux transporter EmrE"/>
    <property type="match status" value="2"/>
</dbReference>
<feature type="transmembrane region" description="Helical" evidence="6">
    <location>
        <begin position="69"/>
        <end position="91"/>
    </location>
</feature>
<accession>A0AA87BCC8</accession>
<proteinExistence type="inferred from homology"/>
<sequence length="371" mass="40403">MADSLMPLLAMIAVQLAYAGMNISSKLAIQSGMHPLVLVAYRQIFATLSLAPFAYWFERKTAPRMTKRIAFQILLSSLTGVTGNQILYFVGLKYSTATIACALSNLLPAFTFVLALLFGQEWLMIKTIAGVAKALGTILSVGGAVLLSFYHGKVLGLGESKIHWKFAERMERQASSGGQTNSLLGPVAVIGSALVWAVWFIIQANMSKSYAVPYTSTFYMCLMASIQCLAIALSVEHDASAWSLHSPLRLTSALYAGIICTGLVYVLISWSIEKKGPLYVSVFSPLLLVITAVVSWALLHEQLYVGTAIGSLLIVLGLYFVLWGKNREVCKNVAVHKITEAMKDEVKDMELQPYDPSNAKVKGNGNHHADD</sequence>
<dbReference type="Proteomes" id="UP001189624">
    <property type="component" value="Chromosome 10"/>
</dbReference>
<dbReference type="PANTHER" id="PTHR31218">
    <property type="entry name" value="WAT1-RELATED PROTEIN"/>
    <property type="match status" value="1"/>
</dbReference>
<dbReference type="InterPro" id="IPR037185">
    <property type="entry name" value="EmrE-like"/>
</dbReference>
<feature type="transmembrane region" description="Helical" evidence="6">
    <location>
        <begin position="214"/>
        <end position="233"/>
    </location>
</feature>
<feature type="transmembrane region" description="Helical" evidence="6">
    <location>
        <begin position="130"/>
        <end position="150"/>
    </location>
</feature>
<evidence type="ECO:0000256" key="5">
    <source>
        <dbReference type="ARBA" id="ARBA00023136"/>
    </source>
</evidence>
<feature type="transmembrane region" description="Helical" evidence="6">
    <location>
        <begin position="303"/>
        <end position="322"/>
    </location>
</feature>
<comment type="similarity">
    <text evidence="2 6">Belongs to the drug/metabolite transporter (DMT) superfamily. Plant drug/metabolite exporter (P-DME) (TC 2.A.7.4) family.</text>
</comment>
<feature type="domain" description="EamA" evidence="8">
    <location>
        <begin position="8"/>
        <end position="139"/>
    </location>
</feature>
<organism evidence="9 10">
    <name type="scientific">Sphenostylis stenocarpa</name>
    <dbReference type="NCBI Taxonomy" id="92480"/>
    <lineage>
        <taxon>Eukaryota</taxon>
        <taxon>Viridiplantae</taxon>
        <taxon>Streptophyta</taxon>
        <taxon>Embryophyta</taxon>
        <taxon>Tracheophyta</taxon>
        <taxon>Spermatophyta</taxon>
        <taxon>Magnoliopsida</taxon>
        <taxon>eudicotyledons</taxon>
        <taxon>Gunneridae</taxon>
        <taxon>Pentapetalae</taxon>
        <taxon>rosids</taxon>
        <taxon>fabids</taxon>
        <taxon>Fabales</taxon>
        <taxon>Fabaceae</taxon>
        <taxon>Papilionoideae</taxon>
        <taxon>50 kb inversion clade</taxon>
        <taxon>NPAAA clade</taxon>
        <taxon>indigoferoid/millettioid clade</taxon>
        <taxon>Phaseoleae</taxon>
        <taxon>Sphenostylis</taxon>
    </lineage>
</organism>
<evidence type="ECO:0000256" key="6">
    <source>
        <dbReference type="RuleBase" id="RU363077"/>
    </source>
</evidence>
<dbReference type="Pfam" id="PF00892">
    <property type="entry name" value="EamA"/>
    <property type="match status" value="2"/>
</dbReference>
<feature type="transmembrane region" description="Helical" evidence="6">
    <location>
        <begin position="278"/>
        <end position="297"/>
    </location>
</feature>
<evidence type="ECO:0000256" key="2">
    <source>
        <dbReference type="ARBA" id="ARBA00007635"/>
    </source>
</evidence>
<evidence type="ECO:0000313" key="10">
    <source>
        <dbReference type="Proteomes" id="UP001189624"/>
    </source>
</evidence>
<dbReference type="GO" id="GO:0016020">
    <property type="term" value="C:membrane"/>
    <property type="evidence" value="ECO:0007669"/>
    <property type="project" value="UniProtKB-SubCell"/>
</dbReference>
<dbReference type="GO" id="GO:0022857">
    <property type="term" value="F:transmembrane transporter activity"/>
    <property type="evidence" value="ECO:0007669"/>
    <property type="project" value="InterPro"/>
</dbReference>
<dbReference type="AlphaFoldDB" id="A0AA87BCC8"/>
<feature type="transmembrane region" description="Helical" evidence="6">
    <location>
        <begin position="35"/>
        <end position="57"/>
    </location>
</feature>
<feature type="transmembrane region" description="Helical" evidence="6">
    <location>
        <begin position="97"/>
        <end position="118"/>
    </location>
</feature>
<evidence type="ECO:0000256" key="1">
    <source>
        <dbReference type="ARBA" id="ARBA00004141"/>
    </source>
</evidence>
<dbReference type="EMBL" id="OY731407">
    <property type="protein sequence ID" value="CAJ1977870.1"/>
    <property type="molecule type" value="Genomic_DNA"/>
</dbReference>
<dbReference type="InterPro" id="IPR000620">
    <property type="entry name" value="EamA_dom"/>
</dbReference>
<keyword evidence="5 6" id="KW-0472">Membrane</keyword>
<keyword evidence="10" id="KW-1185">Reference proteome</keyword>
<feature type="transmembrane region" description="Helical" evidence="6">
    <location>
        <begin position="253"/>
        <end position="271"/>
    </location>
</feature>
<dbReference type="InterPro" id="IPR030184">
    <property type="entry name" value="WAT1-related"/>
</dbReference>